<dbReference type="Proteomes" id="UP000245829">
    <property type="component" value="Unassembled WGS sequence"/>
</dbReference>
<reference evidence="2 3" key="1">
    <citation type="submission" date="2018-05" db="EMBL/GenBank/DDBJ databases">
        <title>genome sequencing of Nitrosopumilus sp. NM25.</title>
        <authorList>
            <person name="Mori K."/>
            <person name="Nakagawa T."/>
        </authorList>
    </citation>
    <scope>NUCLEOTIDE SEQUENCE [LARGE SCALE GENOMIC DNA]</scope>
    <source>
        <strain evidence="2 3">NM25</strain>
    </source>
</reference>
<dbReference type="RefSeq" id="WP_109876644.1">
    <property type="nucleotide sequence ID" value="NZ_AP026695.1"/>
</dbReference>
<protein>
    <submittedName>
        <fullName evidence="2">Uncharacterized protein</fullName>
    </submittedName>
</protein>
<feature type="transmembrane region" description="Helical" evidence="1">
    <location>
        <begin position="47"/>
        <end position="72"/>
    </location>
</feature>
<keyword evidence="1" id="KW-0472">Membrane</keyword>
<evidence type="ECO:0000313" key="2">
    <source>
        <dbReference type="EMBL" id="GBH33998.1"/>
    </source>
</evidence>
<keyword evidence="3" id="KW-1185">Reference proteome</keyword>
<sequence length="77" mass="8612">MKIIFLILIVFSFIPFIIPNVFAICAAETLEWWEVCNDTGPENALPLHPVLLFMVILVITIGSIIGGLVFVIRGNRK</sequence>
<dbReference type="AlphaFoldDB" id="A0A2S2KRC2"/>
<keyword evidence="1" id="KW-0812">Transmembrane</keyword>
<dbReference type="GeneID" id="76208887"/>
<accession>A0A2S2KRC2</accession>
<comment type="caution">
    <text evidence="2">The sequence shown here is derived from an EMBL/GenBank/DDBJ whole genome shotgun (WGS) entry which is preliminary data.</text>
</comment>
<evidence type="ECO:0000256" key="1">
    <source>
        <dbReference type="SAM" id="Phobius"/>
    </source>
</evidence>
<proteinExistence type="predicted"/>
<keyword evidence="1" id="KW-1133">Transmembrane helix</keyword>
<dbReference type="EMBL" id="BGKI01000004">
    <property type="protein sequence ID" value="GBH33998.1"/>
    <property type="molecule type" value="Genomic_DNA"/>
</dbReference>
<organism evidence="2 3">
    <name type="scientific">Nitrosopumilus zosterae</name>
    <dbReference type="NCBI Taxonomy" id="718286"/>
    <lineage>
        <taxon>Archaea</taxon>
        <taxon>Nitrososphaerota</taxon>
        <taxon>Nitrososphaeria</taxon>
        <taxon>Nitrosopumilales</taxon>
        <taxon>Nitrosopumilaceae</taxon>
        <taxon>Nitrosopumilus</taxon>
    </lineage>
</organism>
<gene>
    <name evidence="2" type="ORF">NZNM25_07890</name>
</gene>
<evidence type="ECO:0000313" key="3">
    <source>
        <dbReference type="Proteomes" id="UP000245829"/>
    </source>
</evidence>
<name>A0A2S2KRC2_9ARCH</name>